<gene>
    <name evidence="9" type="ORF">PoB_001287200</name>
</gene>
<dbReference type="GO" id="GO:0030003">
    <property type="term" value="P:intracellular monoatomic cation homeostasis"/>
    <property type="evidence" value="ECO:0007669"/>
    <property type="project" value="TreeGrafter"/>
</dbReference>
<feature type="transmembrane region" description="Helical" evidence="7">
    <location>
        <begin position="615"/>
        <end position="636"/>
    </location>
</feature>
<dbReference type="GO" id="GO:0005385">
    <property type="term" value="F:zinc ion transmembrane transporter activity"/>
    <property type="evidence" value="ECO:0007669"/>
    <property type="project" value="TreeGrafter"/>
</dbReference>
<feature type="transmembrane region" description="Helical" evidence="7">
    <location>
        <begin position="586"/>
        <end position="609"/>
    </location>
</feature>
<feature type="signal peptide" evidence="8">
    <location>
        <begin position="1"/>
        <end position="25"/>
    </location>
</feature>
<evidence type="ECO:0000256" key="6">
    <source>
        <dbReference type="SAM" id="MobiDB-lite"/>
    </source>
</evidence>
<dbReference type="AlphaFoldDB" id="A0AAV3YV51"/>
<keyword evidence="10" id="KW-1185">Reference proteome</keyword>
<feature type="transmembrane region" description="Helical" evidence="7">
    <location>
        <begin position="256"/>
        <end position="276"/>
    </location>
</feature>
<evidence type="ECO:0000256" key="1">
    <source>
        <dbReference type="ARBA" id="ARBA00004141"/>
    </source>
</evidence>
<evidence type="ECO:0000313" key="9">
    <source>
        <dbReference type="EMBL" id="GFN86366.1"/>
    </source>
</evidence>
<accession>A0AAV3YV51</accession>
<feature type="region of interest" description="Disordered" evidence="6">
    <location>
        <begin position="163"/>
        <end position="209"/>
    </location>
</feature>
<dbReference type="EMBL" id="BLXT01001517">
    <property type="protein sequence ID" value="GFN86366.1"/>
    <property type="molecule type" value="Genomic_DNA"/>
</dbReference>
<dbReference type="GO" id="GO:0005886">
    <property type="term" value="C:plasma membrane"/>
    <property type="evidence" value="ECO:0007669"/>
    <property type="project" value="TreeGrafter"/>
</dbReference>
<feature type="transmembrane region" description="Helical" evidence="7">
    <location>
        <begin position="309"/>
        <end position="331"/>
    </location>
</feature>
<comment type="caution">
    <text evidence="9">The sequence shown here is derived from an EMBL/GenBank/DDBJ whole genome shotgun (WGS) entry which is preliminary data.</text>
</comment>
<evidence type="ECO:0000256" key="8">
    <source>
        <dbReference type="SAM" id="SignalP"/>
    </source>
</evidence>
<dbReference type="InterPro" id="IPR003689">
    <property type="entry name" value="ZIP"/>
</dbReference>
<dbReference type="InterPro" id="IPR050799">
    <property type="entry name" value="ZIP_Transporter"/>
</dbReference>
<evidence type="ECO:0000256" key="3">
    <source>
        <dbReference type="ARBA" id="ARBA00022692"/>
    </source>
</evidence>
<dbReference type="Proteomes" id="UP000735302">
    <property type="component" value="Unassembled WGS sequence"/>
</dbReference>
<name>A0AAV3YV51_9GAST</name>
<comment type="similarity">
    <text evidence="2">Belongs to the ZIP transporter (TC 2.A.5) family.</text>
</comment>
<keyword evidence="5 7" id="KW-0472">Membrane</keyword>
<organism evidence="9 10">
    <name type="scientific">Plakobranchus ocellatus</name>
    <dbReference type="NCBI Taxonomy" id="259542"/>
    <lineage>
        <taxon>Eukaryota</taxon>
        <taxon>Metazoa</taxon>
        <taxon>Spiralia</taxon>
        <taxon>Lophotrochozoa</taxon>
        <taxon>Mollusca</taxon>
        <taxon>Gastropoda</taxon>
        <taxon>Heterobranchia</taxon>
        <taxon>Euthyneura</taxon>
        <taxon>Panpulmonata</taxon>
        <taxon>Sacoglossa</taxon>
        <taxon>Placobranchoidea</taxon>
        <taxon>Plakobranchidae</taxon>
        <taxon>Plakobranchus</taxon>
    </lineage>
</organism>
<keyword evidence="4 7" id="KW-1133">Transmembrane helix</keyword>
<feature type="compositionally biased region" description="Basic and acidic residues" evidence="6">
    <location>
        <begin position="179"/>
        <end position="209"/>
    </location>
</feature>
<dbReference type="PANTHER" id="PTHR12191">
    <property type="entry name" value="SOLUTE CARRIER FAMILY 39"/>
    <property type="match status" value="1"/>
</dbReference>
<evidence type="ECO:0000256" key="5">
    <source>
        <dbReference type="ARBA" id="ARBA00023136"/>
    </source>
</evidence>
<dbReference type="PANTHER" id="PTHR12191:SF37">
    <property type="entry name" value="ZINC TRANSPORTER FOI"/>
    <property type="match status" value="1"/>
</dbReference>
<dbReference type="GO" id="GO:0071578">
    <property type="term" value="P:zinc ion import across plasma membrane"/>
    <property type="evidence" value="ECO:0007669"/>
    <property type="project" value="TreeGrafter"/>
</dbReference>
<feature type="transmembrane region" description="Helical" evidence="7">
    <location>
        <begin position="222"/>
        <end position="244"/>
    </location>
</feature>
<dbReference type="GO" id="GO:0140410">
    <property type="term" value="F:monoatomic cation:bicarbonate symporter activity"/>
    <property type="evidence" value="ECO:0007669"/>
    <property type="project" value="TreeGrafter"/>
</dbReference>
<evidence type="ECO:0000313" key="10">
    <source>
        <dbReference type="Proteomes" id="UP000735302"/>
    </source>
</evidence>
<protein>
    <submittedName>
        <fullName evidence="9">Zinc transporter zip10</fullName>
    </submittedName>
</protein>
<evidence type="ECO:0000256" key="2">
    <source>
        <dbReference type="ARBA" id="ARBA00006939"/>
    </source>
</evidence>
<keyword evidence="3 7" id="KW-0812">Transmembrane</keyword>
<proteinExistence type="inferred from homology"/>
<feature type="chain" id="PRO_5043640827" evidence="8">
    <location>
        <begin position="26"/>
        <end position="680"/>
    </location>
</feature>
<sequence>MLPALVSMLPTVTVFVLLVEGHGQAEKNDRDLPWHEHVHEHENDSSAFNVTLDTVALEESLFFVRKLFNKYGNDETLSHADLLSLLEEIGMDVKKLKDVDSSHVSTRSVRDVQHIHSTHEECVTINEMLSAFHLGSSHHLTPQEFSYLCPAIVFQLEQEDCRVPPNHNHDGHHHHDHSHGHGDHGHEPGPDSHGHHHEDHDHSDEHEATVSHVDISNIPGKVWGFSCVAVLIISLVGLLGVAVIPIMQKVFYNHLLQFLVALAIGALSGDALLHLLPHSIMGEHQHKHGEADAEEDEERQHRSAAFKGLVALTGILFFFIVERLLTIITVIKRNKRSEKQGKKKRCAKYCDVESNKKSMKAKLSRSRLSDDGCDKTVMLVHPNKEGGVVPLNPATGHCRGPNRGLGVPRPMPSALRGLADAAHDEFMHQCDDDTSSPNGIQKVNGDSNAVLAQQVVPSAAVTDHPGSDSVDEQAVSDRDVEMMEMMAGFSEGGVTHVRPVSSGHSHGSHHGHAHSVPTSVAAVAWMVILGDGIHNFSDGLAIGAAFASSITGGFSTSIAVFCHELPHEIGDFAVLLRAGMTAKQAIMYNCLSSLLCFIGMLIGVALGTLASVSEWIFACVGGMFLYIALVDMLPEMTAVDPKKGENPFLHLLLQVLGIMLGSSVMLVIAIYEHNIKQTFG</sequence>
<feature type="transmembrane region" description="Helical" evidence="7">
    <location>
        <begin position="648"/>
        <end position="671"/>
    </location>
</feature>
<reference evidence="9 10" key="1">
    <citation type="journal article" date="2021" name="Elife">
        <title>Chloroplast acquisition without the gene transfer in kleptoplastic sea slugs, Plakobranchus ocellatus.</title>
        <authorList>
            <person name="Maeda T."/>
            <person name="Takahashi S."/>
            <person name="Yoshida T."/>
            <person name="Shimamura S."/>
            <person name="Takaki Y."/>
            <person name="Nagai Y."/>
            <person name="Toyoda A."/>
            <person name="Suzuki Y."/>
            <person name="Arimoto A."/>
            <person name="Ishii H."/>
            <person name="Satoh N."/>
            <person name="Nishiyama T."/>
            <person name="Hasebe M."/>
            <person name="Maruyama T."/>
            <person name="Minagawa J."/>
            <person name="Obokata J."/>
            <person name="Shigenobu S."/>
        </authorList>
    </citation>
    <scope>NUCLEOTIDE SEQUENCE [LARGE SCALE GENOMIC DNA]</scope>
</reference>
<dbReference type="Pfam" id="PF02535">
    <property type="entry name" value="Zip"/>
    <property type="match status" value="2"/>
</dbReference>
<keyword evidence="8" id="KW-0732">Signal</keyword>
<evidence type="ECO:0000256" key="4">
    <source>
        <dbReference type="ARBA" id="ARBA00022989"/>
    </source>
</evidence>
<comment type="subcellular location">
    <subcellularLocation>
        <location evidence="1">Membrane</location>
        <topology evidence="1">Multi-pass membrane protein</topology>
    </subcellularLocation>
</comment>
<evidence type="ECO:0000256" key="7">
    <source>
        <dbReference type="SAM" id="Phobius"/>
    </source>
</evidence>